<evidence type="ECO:0000313" key="3">
    <source>
        <dbReference type="EMBL" id="OJD34166.1"/>
    </source>
</evidence>
<dbReference type="STRING" id="236234.A0A1J9QYN0"/>
<evidence type="ECO:0000313" key="4">
    <source>
        <dbReference type="Proteomes" id="UP000183809"/>
    </source>
</evidence>
<proteinExistence type="predicted"/>
<name>A0A1J9QYN0_9PEZI</name>
<reference evidence="3 4" key="1">
    <citation type="submission" date="2016-10" db="EMBL/GenBank/DDBJ databases">
        <title>Proteomics and genomics reveal pathogen-plant mechanisms compatible with a hemibiotrophic lifestyle of Diplodia corticola.</title>
        <authorList>
            <person name="Fernandes I."/>
            <person name="De Jonge R."/>
            <person name="Van De Peer Y."/>
            <person name="Devreese B."/>
            <person name="Alves A."/>
            <person name="Esteves A.C."/>
        </authorList>
    </citation>
    <scope>NUCLEOTIDE SEQUENCE [LARGE SCALE GENOMIC DNA]</scope>
    <source>
        <strain evidence="3 4">CBS 112549</strain>
    </source>
</reference>
<feature type="compositionally biased region" description="Basic and acidic residues" evidence="1">
    <location>
        <begin position="1"/>
        <end position="14"/>
    </location>
</feature>
<dbReference type="AlphaFoldDB" id="A0A1J9QYN0"/>
<organism evidence="3 4">
    <name type="scientific">Diplodia corticola</name>
    <dbReference type="NCBI Taxonomy" id="236234"/>
    <lineage>
        <taxon>Eukaryota</taxon>
        <taxon>Fungi</taxon>
        <taxon>Dikarya</taxon>
        <taxon>Ascomycota</taxon>
        <taxon>Pezizomycotina</taxon>
        <taxon>Dothideomycetes</taxon>
        <taxon>Dothideomycetes incertae sedis</taxon>
        <taxon>Botryosphaeriales</taxon>
        <taxon>Botryosphaeriaceae</taxon>
        <taxon>Diplodia</taxon>
    </lineage>
</organism>
<dbReference type="RefSeq" id="XP_020130426.1">
    <property type="nucleotide sequence ID" value="XM_020273243.1"/>
</dbReference>
<feature type="region of interest" description="Disordered" evidence="1">
    <location>
        <begin position="1"/>
        <end position="52"/>
    </location>
</feature>
<dbReference type="PANTHER" id="PTHR36681:SF3">
    <property type="entry name" value="NUCLEAR GTPASE, GERMINAL CENTER-ASSOCIATED, TANDEM DUPLICATE 3"/>
    <property type="match status" value="1"/>
</dbReference>
<gene>
    <name evidence="3" type="ORF">BKCO1_25000136</name>
</gene>
<dbReference type="Pfam" id="PF24564">
    <property type="entry name" value="DUF7605"/>
    <property type="match status" value="1"/>
</dbReference>
<dbReference type="Proteomes" id="UP000183809">
    <property type="component" value="Unassembled WGS sequence"/>
</dbReference>
<dbReference type="Gene3D" id="3.40.50.300">
    <property type="entry name" value="P-loop containing nucleotide triphosphate hydrolases"/>
    <property type="match status" value="1"/>
</dbReference>
<sequence>MECEETEWRHRHDAPITLSSSPAPVLGSESSQRKRSFFLIDHDEDESERPYDPAKEALPKKEVNHRAFAEAEEAANGIPAEILAIIDEQHRTNEDITYIKDLAKKAISPNYPEGVKVGLRGDSGTGQLYMFPLQLYVTDCPPGKSSLINSLLGMPNIAPQSDDGGACTSVVQEFHKPRPNQLNACEAEIFFLTPAVRLTILQQWLKDVYNFEHSDAEPGDDAFEGVEQAASTAVEGLFSLFCNHDECSSQDAVRNFVATAKSQDDAGIISKLKGWTEELLQNLQASPGKVVISDTSPEMMQHKIAPYLQHEVSDHDSGCCVPSPWPFVKLVKTYFDSPILSQDIVLVDLPGTSDTNQTRVRASLQYLQDVQFIGVVAKVDRVETDADTHRYLIDAFRRKRGASVLMVATGSDSVNIRPTQLMKRISAANAVDAANLTTLKEQFDMSDLELKNITKEMNAARSRRDRDAVEDLSERKGIFELQKASLEASISEYCIKMRNLKVTRKVREKYLELTKDPVSLPMFCVSNSEYATHALGYDKKYPPKMSVSVTGIPDLRAYLYALPALRKLRAFEHHRKVVLPSLLNNLEMTCSQTKLMRRDELQKILSGAPEPVADEIENVFKVLLETAIIPGITAIKTNKIAYAEHAIAQLSNWKNWANSTHKAFCLHKGNWRTKKVGKQDWNREMLEPLIKAVEKDMRAWDDASSSLASSLSERLCAIVNELISRLEVAAGSSKNAMKLYFDELRIQNRELDLLCQERAEKVEKDLGIIKERITDTDDTTECYFVKIMDSTYIECGSIIGKSARENRANLMKNKLAEKVRGPFLELFKMAKSDCEKIIQQHTKKLTQEVMEIFARFSRTFMRSFKTDEDDTPEVKALREVLRYKVADWRTVLSDDVARHLNTCAEYAQRG</sequence>
<protein>
    <submittedName>
        <fullName evidence="3">Tat pathway signal sequence</fullName>
    </submittedName>
</protein>
<evidence type="ECO:0000259" key="2">
    <source>
        <dbReference type="Pfam" id="PF24564"/>
    </source>
</evidence>
<accession>A0A1J9QYN0</accession>
<comment type="caution">
    <text evidence="3">The sequence shown here is derived from an EMBL/GenBank/DDBJ whole genome shotgun (WGS) entry which is preliminary data.</text>
</comment>
<dbReference type="InterPro" id="IPR027417">
    <property type="entry name" value="P-loop_NTPase"/>
</dbReference>
<dbReference type="EMBL" id="MNUE01000025">
    <property type="protein sequence ID" value="OJD34166.1"/>
    <property type="molecule type" value="Genomic_DNA"/>
</dbReference>
<feature type="domain" description="DUF7605" evidence="2">
    <location>
        <begin position="642"/>
        <end position="817"/>
    </location>
</feature>
<dbReference type="GeneID" id="31013503"/>
<dbReference type="OrthoDB" id="3886977at2759"/>
<dbReference type="InterPro" id="IPR056024">
    <property type="entry name" value="DUF7605"/>
</dbReference>
<dbReference type="PANTHER" id="PTHR36681">
    <property type="entry name" value="NUCLEAR GTPASE, GERMINAL CENTER-ASSOCIATED, TANDEM DUPLICATE 3"/>
    <property type="match status" value="1"/>
</dbReference>
<dbReference type="CDD" id="cd00882">
    <property type="entry name" value="Ras_like_GTPase"/>
    <property type="match status" value="1"/>
</dbReference>
<dbReference type="SUPFAM" id="SSF52540">
    <property type="entry name" value="P-loop containing nucleoside triphosphate hydrolases"/>
    <property type="match status" value="1"/>
</dbReference>
<evidence type="ECO:0000256" key="1">
    <source>
        <dbReference type="SAM" id="MobiDB-lite"/>
    </source>
</evidence>
<keyword evidence="4" id="KW-1185">Reference proteome</keyword>